<dbReference type="RefSeq" id="XP_016499343.1">
    <property type="nucleotide sequence ID" value="XM_016643857.1"/>
</dbReference>
<keyword evidence="1" id="KW-0175">Coiled coil</keyword>
<organism evidence="3">
    <name type="scientific">Nicotiana tabacum</name>
    <name type="common">Common tobacco</name>
    <dbReference type="NCBI Taxonomy" id="4097"/>
    <lineage>
        <taxon>Eukaryota</taxon>
        <taxon>Viridiplantae</taxon>
        <taxon>Streptophyta</taxon>
        <taxon>Embryophyta</taxon>
        <taxon>Tracheophyta</taxon>
        <taxon>Spermatophyta</taxon>
        <taxon>Magnoliopsida</taxon>
        <taxon>eudicotyledons</taxon>
        <taxon>Gunneridae</taxon>
        <taxon>Pentapetalae</taxon>
        <taxon>asterids</taxon>
        <taxon>lamiids</taxon>
        <taxon>Solanales</taxon>
        <taxon>Solanaceae</taxon>
        <taxon>Nicotianoideae</taxon>
        <taxon>Nicotianeae</taxon>
        <taxon>Nicotiana</taxon>
    </lineage>
</organism>
<dbReference type="OrthoDB" id="277439at2759"/>
<feature type="compositionally biased region" description="Basic and acidic residues" evidence="2">
    <location>
        <begin position="92"/>
        <end position="111"/>
    </location>
</feature>
<evidence type="ECO:0000256" key="1">
    <source>
        <dbReference type="SAM" id="Coils"/>
    </source>
</evidence>
<proteinExistence type="predicted"/>
<feature type="region of interest" description="Disordered" evidence="2">
    <location>
        <begin position="73"/>
        <end position="111"/>
    </location>
</feature>
<dbReference type="STRING" id="4097.A0A1S4CDX9"/>
<gene>
    <name evidence="3" type="primary">LOC107817959</name>
</gene>
<dbReference type="PaxDb" id="4097-A0A1S4CDX9"/>
<feature type="coiled-coil region" evidence="1">
    <location>
        <begin position="18"/>
        <end position="49"/>
    </location>
</feature>
<evidence type="ECO:0000313" key="3">
    <source>
        <dbReference type="RefSeq" id="XP_016499343.1"/>
    </source>
</evidence>
<sequence length="111" mass="12804">MGMKNCQRQECFLYLSMVRGLKRRKEAADEEAKLALKEYESSLKEFEEKNEPKTQGTNILSCRRVFGAQKKQELVPKKKATSDNYYGDSDSEGERDARETGITAREENNFP</sequence>
<evidence type="ECO:0000256" key="2">
    <source>
        <dbReference type="SAM" id="MobiDB-lite"/>
    </source>
</evidence>
<protein>
    <submittedName>
        <fullName evidence="3">Uncharacterized protein</fullName>
    </submittedName>
</protein>
<accession>A0A1S4CDX9</accession>
<reference evidence="3" key="1">
    <citation type="submission" date="2025-08" db="UniProtKB">
        <authorList>
            <consortium name="RefSeq"/>
        </authorList>
    </citation>
    <scope>IDENTIFICATION</scope>
</reference>
<dbReference type="KEGG" id="nta:107817959"/>
<name>A0A1S4CDX9_TOBAC</name>
<dbReference type="AlphaFoldDB" id="A0A1S4CDX9"/>